<accession>A0A1F6EHN6</accession>
<evidence type="ECO:0000313" key="4">
    <source>
        <dbReference type="Proteomes" id="UP000177306"/>
    </source>
</evidence>
<dbReference type="Proteomes" id="UP000177306">
    <property type="component" value="Unassembled WGS sequence"/>
</dbReference>
<organism evidence="3 4">
    <name type="scientific">Candidatus Kaiserbacteria bacterium RIFCSPLOWO2_01_FULL_53_17</name>
    <dbReference type="NCBI Taxonomy" id="1798511"/>
    <lineage>
        <taxon>Bacteria</taxon>
        <taxon>Candidatus Kaiseribacteriota</taxon>
    </lineage>
</organism>
<keyword evidence="1" id="KW-0812">Transmembrane</keyword>
<evidence type="ECO:0000256" key="1">
    <source>
        <dbReference type="SAM" id="Phobius"/>
    </source>
</evidence>
<protein>
    <recommendedName>
        <fullName evidence="2">DUF2914 domain-containing protein</fullName>
    </recommendedName>
</protein>
<feature type="transmembrane region" description="Helical" evidence="1">
    <location>
        <begin position="77"/>
        <end position="99"/>
    </location>
</feature>
<proteinExistence type="predicted"/>
<sequence>MRKYLPKSTEELLHWYERYISPLTLLIAFTIDTLAFRREDLLLSNLLLFGYLAVVATSIILYHLIQSGRVRGEPFLTILPFIPVAMQFGFGGLFSAFVILYSQSAAYATSWIFVGVLAVLLVGNERFRKLYTGFVFQTSIFFAVLLSFLIFFLPVVSGRIGTTMFLVSEAFGILLITAFVRVFAVLAPEAYRAARVKLLQSLASILLLFNILYFTNAIPPLPLALKDAGVYHSVKRMQGEYHLQAEPLQWYQRYLRYNTVFHKAPGETVYVFTSVFAPTRLATTITHEWQFYDPALKDWLTTSEVSFPIQGGRDGGYRGYTLENVTVPGDWRVNVRTGDNRLIGRVSFAVEDVAERIATNEEIR</sequence>
<dbReference type="AlphaFoldDB" id="A0A1F6EHN6"/>
<feature type="transmembrane region" description="Helical" evidence="1">
    <location>
        <begin position="105"/>
        <end position="123"/>
    </location>
</feature>
<feature type="transmembrane region" description="Helical" evidence="1">
    <location>
        <begin position="130"/>
        <end position="153"/>
    </location>
</feature>
<feature type="transmembrane region" description="Helical" evidence="1">
    <location>
        <begin position="165"/>
        <end position="186"/>
    </location>
</feature>
<reference evidence="3 4" key="1">
    <citation type="journal article" date="2016" name="Nat. Commun.">
        <title>Thousands of microbial genomes shed light on interconnected biogeochemical processes in an aquifer system.</title>
        <authorList>
            <person name="Anantharaman K."/>
            <person name="Brown C.T."/>
            <person name="Hug L.A."/>
            <person name="Sharon I."/>
            <person name="Castelle C.J."/>
            <person name="Probst A.J."/>
            <person name="Thomas B.C."/>
            <person name="Singh A."/>
            <person name="Wilkins M.J."/>
            <person name="Karaoz U."/>
            <person name="Brodie E.L."/>
            <person name="Williams K.H."/>
            <person name="Hubbard S.S."/>
            <person name="Banfield J.F."/>
        </authorList>
    </citation>
    <scope>NUCLEOTIDE SEQUENCE [LARGE SCALE GENOMIC DNA]</scope>
</reference>
<feature type="transmembrane region" description="Helical" evidence="1">
    <location>
        <begin position="20"/>
        <end position="36"/>
    </location>
</feature>
<keyword evidence="1" id="KW-0472">Membrane</keyword>
<feature type="domain" description="DUF2914" evidence="2">
    <location>
        <begin position="283"/>
        <end position="350"/>
    </location>
</feature>
<dbReference type="EMBL" id="MFLY01000029">
    <property type="protein sequence ID" value="OGG72822.1"/>
    <property type="molecule type" value="Genomic_DNA"/>
</dbReference>
<name>A0A1F6EHN6_9BACT</name>
<dbReference type="Pfam" id="PF11141">
    <property type="entry name" value="DUF2914"/>
    <property type="match status" value="1"/>
</dbReference>
<gene>
    <name evidence="3" type="ORF">A3A38_02525</name>
</gene>
<keyword evidence="1" id="KW-1133">Transmembrane helix</keyword>
<dbReference type="InterPro" id="IPR022606">
    <property type="entry name" value="DUF2914"/>
</dbReference>
<comment type="caution">
    <text evidence="3">The sequence shown here is derived from an EMBL/GenBank/DDBJ whole genome shotgun (WGS) entry which is preliminary data.</text>
</comment>
<feature type="transmembrane region" description="Helical" evidence="1">
    <location>
        <begin position="198"/>
        <end position="215"/>
    </location>
</feature>
<evidence type="ECO:0000313" key="3">
    <source>
        <dbReference type="EMBL" id="OGG72822.1"/>
    </source>
</evidence>
<feature type="transmembrane region" description="Helical" evidence="1">
    <location>
        <begin position="42"/>
        <end position="65"/>
    </location>
</feature>
<evidence type="ECO:0000259" key="2">
    <source>
        <dbReference type="Pfam" id="PF11141"/>
    </source>
</evidence>